<gene>
    <name evidence="8" type="ORF">M23134_04590</name>
</gene>
<dbReference type="EMBL" id="AAWS01000113">
    <property type="protein sequence ID" value="EAY23827.1"/>
    <property type="molecule type" value="Genomic_DNA"/>
</dbReference>
<comment type="similarity">
    <text evidence="1">Belongs to the sigma-70 factor family. ECF subfamily.</text>
</comment>
<dbReference type="InterPro" id="IPR013324">
    <property type="entry name" value="RNA_pol_sigma_r3/r4-like"/>
</dbReference>
<dbReference type="eggNOG" id="COG1595">
    <property type="taxonomic scope" value="Bacteria"/>
</dbReference>
<dbReference type="OrthoDB" id="795989at2"/>
<sequence>MEIKEFKIEVLSTKNKLFRFAFRLLRNHEEAEDTVQDVFLKLWDIRHKLDQYNSVEALAMTMIKNKCFDKLKAKRNQNVDIDQQAPIRSGATAPDRKTELRDTSSLIQRVIDRLPEQQKMIIQMRDVEGMEFEEIAKVVQLSINNVRVNLSRARKKVRDVLTNTHNYGLTKN</sequence>
<dbReference type="Pfam" id="PF08281">
    <property type="entry name" value="Sigma70_r4_2"/>
    <property type="match status" value="1"/>
</dbReference>
<dbReference type="InterPro" id="IPR013249">
    <property type="entry name" value="RNA_pol_sigma70_r4_t2"/>
</dbReference>
<comment type="caution">
    <text evidence="8">The sequence shown here is derived from an EMBL/GenBank/DDBJ whole genome shotgun (WGS) entry which is preliminary data.</text>
</comment>
<dbReference type="Gene3D" id="1.10.1740.10">
    <property type="match status" value="1"/>
</dbReference>
<dbReference type="SUPFAM" id="SSF88659">
    <property type="entry name" value="Sigma3 and sigma4 domains of RNA polymerase sigma factors"/>
    <property type="match status" value="1"/>
</dbReference>
<evidence type="ECO:0000259" key="6">
    <source>
        <dbReference type="Pfam" id="PF04542"/>
    </source>
</evidence>
<dbReference type="AlphaFoldDB" id="A2A0L0"/>
<evidence type="ECO:0000256" key="2">
    <source>
        <dbReference type="ARBA" id="ARBA00023015"/>
    </source>
</evidence>
<dbReference type="SUPFAM" id="SSF88946">
    <property type="entry name" value="Sigma2 domain of RNA polymerase sigma factors"/>
    <property type="match status" value="1"/>
</dbReference>
<dbReference type="GO" id="GO:0003677">
    <property type="term" value="F:DNA binding"/>
    <property type="evidence" value="ECO:0007669"/>
    <property type="project" value="UniProtKB-KW"/>
</dbReference>
<keyword evidence="4" id="KW-0238">DNA-binding</keyword>
<dbReference type="GO" id="GO:0016987">
    <property type="term" value="F:sigma factor activity"/>
    <property type="evidence" value="ECO:0007669"/>
    <property type="project" value="UniProtKB-KW"/>
</dbReference>
<dbReference type="InterPro" id="IPR007627">
    <property type="entry name" value="RNA_pol_sigma70_r2"/>
</dbReference>
<dbReference type="Proteomes" id="UP000004095">
    <property type="component" value="Unassembled WGS sequence"/>
</dbReference>
<dbReference type="InterPro" id="IPR036388">
    <property type="entry name" value="WH-like_DNA-bd_sf"/>
</dbReference>
<evidence type="ECO:0000313" key="8">
    <source>
        <dbReference type="EMBL" id="EAY23827.1"/>
    </source>
</evidence>
<dbReference type="RefSeq" id="WP_002706204.1">
    <property type="nucleotide sequence ID" value="NZ_AAWS01000113.1"/>
</dbReference>
<accession>A2A0L0</accession>
<feature type="domain" description="RNA polymerase sigma factor 70 region 4 type 2" evidence="7">
    <location>
        <begin position="106"/>
        <end position="156"/>
    </location>
</feature>
<dbReference type="Pfam" id="PF04542">
    <property type="entry name" value="Sigma70_r2"/>
    <property type="match status" value="1"/>
</dbReference>
<dbReference type="InterPro" id="IPR013325">
    <property type="entry name" value="RNA_pol_sigma_r2"/>
</dbReference>
<evidence type="ECO:0000256" key="3">
    <source>
        <dbReference type="ARBA" id="ARBA00023082"/>
    </source>
</evidence>
<dbReference type="GO" id="GO:0006352">
    <property type="term" value="P:DNA-templated transcription initiation"/>
    <property type="evidence" value="ECO:0007669"/>
    <property type="project" value="InterPro"/>
</dbReference>
<evidence type="ECO:0000259" key="7">
    <source>
        <dbReference type="Pfam" id="PF08281"/>
    </source>
</evidence>
<dbReference type="PANTHER" id="PTHR43133:SF8">
    <property type="entry name" value="RNA POLYMERASE SIGMA FACTOR HI_1459-RELATED"/>
    <property type="match status" value="1"/>
</dbReference>
<evidence type="ECO:0000256" key="4">
    <source>
        <dbReference type="ARBA" id="ARBA00023125"/>
    </source>
</evidence>
<dbReference type="CDD" id="cd06171">
    <property type="entry name" value="Sigma70_r4"/>
    <property type="match status" value="1"/>
</dbReference>
<evidence type="ECO:0000256" key="1">
    <source>
        <dbReference type="ARBA" id="ARBA00010641"/>
    </source>
</evidence>
<keyword evidence="5" id="KW-0804">Transcription</keyword>
<evidence type="ECO:0000313" key="9">
    <source>
        <dbReference type="Proteomes" id="UP000004095"/>
    </source>
</evidence>
<protein>
    <submittedName>
        <fullName evidence="8">RNA polymerase ECF-type sigma factor</fullName>
    </submittedName>
</protein>
<dbReference type="InterPro" id="IPR014284">
    <property type="entry name" value="RNA_pol_sigma-70_dom"/>
</dbReference>
<dbReference type="Gene3D" id="1.10.10.10">
    <property type="entry name" value="Winged helix-like DNA-binding domain superfamily/Winged helix DNA-binding domain"/>
    <property type="match status" value="1"/>
</dbReference>
<keyword evidence="3" id="KW-0731">Sigma factor</keyword>
<dbReference type="NCBIfam" id="TIGR02937">
    <property type="entry name" value="sigma70-ECF"/>
    <property type="match status" value="1"/>
</dbReference>
<reference evidence="8 9" key="1">
    <citation type="submission" date="2007-01" db="EMBL/GenBank/DDBJ databases">
        <authorList>
            <person name="Haygood M."/>
            <person name="Podell S."/>
            <person name="Anderson C."/>
            <person name="Hopkinson B."/>
            <person name="Roe K."/>
            <person name="Barbeau K."/>
            <person name="Gaasterland T."/>
            <person name="Ferriera S."/>
            <person name="Johnson J."/>
            <person name="Kravitz S."/>
            <person name="Beeson K."/>
            <person name="Sutton G."/>
            <person name="Rogers Y.-H."/>
            <person name="Friedman R."/>
            <person name="Frazier M."/>
            <person name="Venter J.C."/>
        </authorList>
    </citation>
    <scope>NUCLEOTIDE SEQUENCE [LARGE SCALE GENOMIC DNA]</scope>
    <source>
        <strain evidence="8 9">ATCC 23134</strain>
    </source>
</reference>
<dbReference type="InterPro" id="IPR039425">
    <property type="entry name" value="RNA_pol_sigma-70-like"/>
</dbReference>
<feature type="domain" description="RNA polymerase sigma-70 region 2" evidence="6">
    <location>
        <begin position="14"/>
        <end position="75"/>
    </location>
</feature>
<keyword evidence="2" id="KW-0805">Transcription regulation</keyword>
<organism evidence="8 9">
    <name type="scientific">Microscilla marina ATCC 23134</name>
    <dbReference type="NCBI Taxonomy" id="313606"/>
    <lineage>
        <taxon>Bacteria</taxon>
        <taxon>Pseudomonadati</taxon>
        <taxon>Bacteroidota</taxon>
        <taxon>Cytophagia</taxon>
        <taxon>Cytophagales</taxon>
        <taxon>Microscillaceae</taxon>
        <taxon>Microscilla</taxon>
    </lineage>
</organism>
<keyword evidence="9" id="KW-1185">Reference proteome</keyword>
<name>A2A0L0_MICM2</name>
<dbReference type="PANTHER" id="PTHR43133">
    <property type="entry name" value="RNA POLYMERASE ECF-TYPE SIGMA FACTO"/>
    <property type="match status" value="1"/>
</dbReference>
<evidence type="ECO:0000256" key="5">
    <source>
        <dbReference type="ARBA" id="ARBA00023163"/>
    </source>
</evidence>
<proteinExistence type="inferred from homology"/>